<sequence>MTNNHSVWTIERMRGLGVTTDVVTAGSILGIGRTTAYQLARTGAFPVPVLRAGNKYLVAVAHLLDAIGAEK</sequence>
<accession>A0ABN3NIS5</accession>
<dbReference type="Proteomes" id="UP001499978">
    <property type="component" value="Unassembled WGS sequence"/>
</dbReference>
<organism evidence="1 2">
    <name type="scientific">Pilimelia columellifera subsp. columellifera</name>
    <dbReference type="NCBI Taxonomy" id="706583"/>
    <lineage>
        <taxon>Bacteria</taxon>
        <taxon>Bacillati</taxon>
        <taxon>Actinomycetota</taxon>
        <taxon>Actinomycetes</taxon>
        <taxon>Micromonosporales</taxon>
        <taxon>Micromonosporaceae</taxon>
        <taxon>Pilimelia</taxon>
    </lineage>
</organism>
<comment type="caution">
    <text evidence="1">The sequence shown here is derived from an EMBL/GenBank/DDBJ whole genome shotgun (WGS) entry which is preliminary data.</text>
</comment>
<keyword evidence="2" id="KW-1185">Reference proteome</keyword>
<evidence type="ECO:0008006" key="3">
    <source>
        <dbReference type="Google" id="ProtNLM"/>
    </source>
</evidence>
<dbReference type="EMBL" id="BAAARY010000009">
    <property type="protein sequence ID" value="GAA2523381.1"/>
    <property type="molecule type" value="Genomic_DNA"/>
</dbReference>
<protein>
    <recommendedName>
        <fullName evidence="3">Helix-turn-helix domain-containing protein</fullName>
    </recommendedName>
</protein>
<name>A0ABN3NIS5_9ACTN</name>
<gene>
    <name evidence="1" type="ORF">GCM10010201_22080</name>
</gene>
<evidence type="ECO:0000313" key="2">
    <source>
        <dbReference type="Proteomes" id="UP001499978"/>
    </source>
</evidence>
<proteinExistence type="predicted"/>
<reference evidence="1 2" key="1">
    <citation type="journal article" date="2019" name="Int. J. Syst. Evol. Microbiol.">
        <title>The Global Catalogue of Microorganisms (GCM) 10K type strain sequencing project: providing services to taxonomists for standard genome sequencing and annotation.</title>
        <authorList>
            <consortium name="The Broad Institute Genomics Platform"/>
            <consortium name="The Broad Institute Genome Sequencing Center for Infectious Disease"/>
            <person name="Wu L."/>
            <person name="Ma J."/>
        </authorList>
    </citation>
    <scope>NUCLEOTIDE SEQUENCE [LARGE SCALE GENOMIC DNA]</scope>
    <source>
        <strain evidence="1 2">JCM 3367</strain>
    </source>
</reference>
<evidence type="ECO:0000313" key="1">
    <source>
        <dbReference type="EMBL" id="GAA2523381.1"/>
    </source>
</evidence>
<dbReference type="RefSeq" id="WP_344171942.1">
    <property type="nucleotide sequence ID" value="NZ_BAAARY010000009.1"/>
</dbReference>